<keyword evidence="4" id="KW-1185">Reference proteome</keyword>
<dbReference type="Pfam" id="PF00069">
    <property type="entry name" value="Pkinase"/>
    <property type="match status" value="1"/>
</dbReference>
<dbReference type="InterPro" id="IPR000719">
    <property type="entry name" value="Prot_kinase_dom"/>
</dbReference>
<keyword evidence="3" id="KW-0418">Kinase</keyword>
<evidence type="ECO:0000313" key="3">
    <source>
        <dbReference type="EMBL" id="KAF0513798.1"/>
    </source>
</evidence>
<accession>A0A8H4ELV0</accession>
<feature type="compositionally biased region" description="Basic residues" evidence="1">
    <location>
        <begin position="82"/>
        <end position="95"/>
    </location>
</feature>
<sequence length="95" mass="10773">MLVCKGQIKIADFGLSLYETSLNSSPCHYGLPAFVEPQYLIDSTYRLDRRSDIYSLGVILWEVSSGNIPFNSEGNGNNTSHPSRRKREPCKRYTI</sequence>
<proteinExistence type="predicted"/>
<evidence type="ECO:0000313" key="4">
    <source>
        <dbReference type="Proteomes" id="UP000439903"/>
    </source>
</evidence>
<evidence type="ECO:0000259" key="2">
    <source>
        <dbReference type="PROSITE" id="PS50011"/>
    </source>
</evidence>
<reference evidence="3 4" key="1">
    <citation type="journal article" date="2019" name="Environ. Microbiol.">
        <title>At the nexus of three kingdoms: the genome of the mycorrhizal fungus Gigaspora margarita provides insights into plant, endobacterial and fungal interactions.</title>
        <authorList>
            <person name="Venice F."/>
            <person name="Ghignone S."/>
            <person name="Salvioli di Fossalunga A."/>
            <person name="Amselem J."/>
            <person name="Novero M."/>
            <person name="Xianan X."/>
            <person name="Sedzielewska Toro K."/>
            <person name="Morin E."/>
            <person name="Lipzen A."/>
            <person name="Grigoriev I.V."/>
            <person name="Henrissat B."/>
            <person name="Martin F.M."/>
            <person name="Bonfante P."/>
        </authorList>
    </citation>
    <scope>NUCLEOTIDE SEQUENCE [LARGE SCALE GENOMIC DNA]</scope>
    <source>
        <strain evidence="3 4">BEG34</strain>
    </source>
</reference>
<dbReference type="Gene3D" id="1.10.510.10">
    <property type="entry name" value="Transferase(Phosphotransferase) domain 1"/>
    <property type="match status" value="1"/>
</dbReference>
<dbReference type="OrthoDB" id="2423292at2759"/>
<comment type="caution">
    <text evidence="3">The sequence shown here is derived from an EMBL/GenBank/DDBJ whole genome shotgun (WGS) entry which is preliminary data.</text>
</comment>
<protein>
    <submittedName>
        <fullName evidence="3">Kinase-like protein</fullName>
    </submittedName>
</protein>
<keyword evidence="3" id="KW-0808">Transferase</keyword>
<dbReference type="SUPFAM" id="SSF56112">
    <property type="entry name" value="Protein kinase-like (PK-like)"/>
    <property type="match status" value="1"/>
</dbReference>
<dbReference type="Proteomes" id="UP000439903">
    <property type="component" value="Unassembled WGS sequence"/>
</dbReference>
<dbReference type="InterPro" id="IPR011009">
    <property type="entry name" value="Kinase-like_dom_sf"/>
</dbReference>
<organism evidence="3 4">
    <name type="scientific">Gigaspora margarita</name>
    <dbReference type="NCBI Taxonomy" id="4874"/>
    <lineage>
        <taxon>Eukaryota</taxon>
        <taxon>Fungi</taxon>
        <taxon>Fungi incertae sedis</taxon>
        <taxon>Mucoromycota</taxon>
        <taxon>Glomeromycotina</taxon>
        <taxon>Glomeromycetes</taxon>
        <taxon>Diversisporales</taxon>
        <taxon>Gigasporaceae</taxon>
        <taxon>Gigaspora</taxon>
    </lineage>
</organism>
<name>A0A8H4ELV0_GIGMA</name>
<dbReference type="EMBL" id="WTPW01000414">
    <property type="protein sequence ID" value="KAF0513798.1"/>
    <property type="molecule type" value="Genomic_DNA"/>
</dbReference>
<dbReference type="GO" id="GO:0005524">
    <property type="term" value="F:ATP binding"/>
    <property type="evidence" value="ECO:0007669"/>
    <property type="project" value="InterPro"/>
</dbReference>
<feature type="region of interest" description="Disordered" evidence="1">
    <location>
        <begin position="67"/>
        <end position="95"/>
    </location>
</feature>
<dbReference type="GO" id="GO:0004672">
    <property type="term" value="F:protein kinase activity"/>
    <property type="evidence" value="ECO:0007669"/>
    <property type="project" value="InterPro"/>
</dbReference>
<dbReference type="AlphaFoldDB" id="A0A8H4ELV0"/>
<evidence type="ECO:0000256" key="1">
    <source>
        <dbReference type="SAM" id="MobiDB-lite"/>
    </source>
</evidence>
<feature type="domain" description="Protein kinase" evidence="2">
    <location>
        <begin position="1"/>
        <end position="95"/>
    </location>
</feature>
<dbReference type="PROSITE" id="PS50011">
    <property type="entry name" value="PROTEIN_KINASE_DOM"/>
    <property type="match status" value="1"/>
</dbReference>
<feature type="compositionally biased region" description="Polar residues" evidence="1">
    <location>
        <begin position="67"/>
        <end position="81"/>
    </location>
</feature>
<gene>
    <name evidence="3" type="ORF">F8M41_017751</name>
</gene>